<protein>
    <submittedName>
        <fullName evidence="8">C-type cytochrome biogenesis protein CcsB</fullName>
    </submittedName>
</protein>
<evidence type="ECO:0000256" key="1">
    <source>
        <dbReference type="ARBA" id="ARBA00004141"/>
    </source>
</evidence>
<dbReference type="AlphaFoldDB" id="A0A7J9V3B0"/>
<dbReference type="RefSeq" id="WP_226909842.1">
    <property type="nucleotide sequence ID" value="NZ_BAAAOT010000039.1"/>
</dbReference>
<dbReference type="InterPro" id="IPR002541">
    <property type="entry name" value="Cyt_c_assembly"/>
</dbReference>
<keyword evidence="5 6" id="KW-0472">Membrane</keyword>
<keyword evidence="3" id="KW-0201">Cytochrome c-type biogenesis</keyword>
<feature type="transmembrane region" description="Helical" evidence="6">
    <location>
        <begin position="140"/>
        <end position="165"/>
    </location>
</feature>
<feature type="domain" description="Cytochrome c assembly protein" evidence="7">
    <location>
        <begin position="77"/>
        <end position="323"/>
    </location>
</feature>
<dbReference type="Pfam" id="PF01578">
    <property type="entry name" value="Cytochrom_C_asm"/>
    <property type="match status" value="1"/>
</dbReference>
<feature type="transmembrane region" description="Helical" evidence="6">
    <location>
        <begin position="79"/>
        <end position="98"/>
    </location>
</feature>
<sequence>MPETQLGQLSTMFVYGAMAAYVVALVAFAIDLSGVRDRGPGGRRRAVAIGMSTTWLAFALHLVGVGLRGLAAGRVPWANMYEFSILSTLVAVAVFLGLQRVRDLRILGTFVVGPVLLLLGVAVSVLYVRADGLQPALQSYWLIIHVSIATVAVGIFGVSAAISALQLAQERAELRRAAAVPAAVPAGAALSAGSAGGDVTTAVADTTPALPARPSVWGRVLESLPGSVDLERLAFRLNAVGFMMWTFTVIAGAIWAEHAWGRPWGWDPKEVWSFVIWVVYAAYLHARATRGWEGRRAAYLSLFGFACILANYFVVNLVFNGLHSYSGLG</sequence>
<evidence type="ECO:0000256" key="6">
    <source>
        <dbReference type="SAM" id="Phobius"/>
    </source>
</evidence>
<keyword evidence="2 6" id="KW-0812">Transmembrane</keyword>
<feature type="transmembrane region" description="Helical" evidence="6">
    <location>
        <begin position="298"/>
        <end position="319"/>
    </location>
</feature>
<feature type="transmembrane region" description="Helical" evidence="6">
    <location>
        <begin position="110"/>
        <end position="128"/>
    </location>
</feature>
<dbReference type="GO" id="GO:0020037">
    <property type="term" value="F:heme binding"/>
    <property type="evidence" value="ECO:0007669"/>
    <property type="project" value="InterPro"/>
</dbReference>
<gene>
    <name evidence="8" type="primary">ccsB</name>
    <name evidence="8" type="ORF">GB882_17360</name>
</gene>
<feature type="transmembrane region" description="Helical" evidence="6">
    <location>
        <begin position="46"/>
        <end position="67"/>
    </location>
</feature>
<dbReference type="PANTHER" id="PTHR30071:SF1">
    <property type="entry name" value="CYTOCHROME B_B6 PROTEIN-RELATED"/>
    <property type="match status" value="1"/>
</dbReference>
<evidence type="ECO:0000313" key="9">
    <source>
        <dbReference type="Proteomes" id="UP000429644"/>
    </source>
</evidence>
<evidence type="ECO:0000256" key="5">
    <source>
        <dbReference type="ARBA" id="ARBA00023136"/>
    </source>
</evidence>
<dbReference type="InterPro" id="IPR017562">
    <property type="entry name" value="Cyt_c_biogenesis_CcsA"/>
</dbReference>
<feature type="transmembrane region" description="Helical" evidence="6">
    <location>
        <begin position="233"/>
        <end position="256"/>
    </location>
</feature>
<evidence type="ECO:0000259" key="7">
    <source>
        <dbReference type="Pfam" id="PF01578"/>
    </source>
</evidence>
<proteinExistence type="predicted"/>
<name>A0A7J9V3B0_9MICO</name>
<dbReference type="GO" id="GO:0017004">
    <property type="term" value="P:cytochrome complex assembly"/>
    <property type="evidence" value="ECO:0007669"/>
    <property type="project" value="UniProtKB-KW"/>
</dbReference>
<organism evidence="8 9">
    <name type="scientific">Georgenia ruanii</name>
    <dbReference type="NCBI Taxonomy" id="348442"/>
    <lineage>
        <taxon>Bacteria</taxon>
        <taxon>Bacillati</taxon>
        <taxon>Actinomycetota</taxon>
        <taxon>Actinomycetes</taxon>
        <taxon>Micrococcales</taxon>
        <taxon>Bogoriellaceae</taxon>
        <taxon>Georgenia</taxon>
    </lineage>
</organism>
<evidence type="ECO:0000256" key="3">
    <source>
        <dbReference type="ARBA" id="ARBA00022748"/>
    </source>
</evidence>
<dbReference type="GO" id="GO:0005886">
    <property type="term" value="C:plasma membrane"/>
    <property type="evidence" value="ECO:0007669"/>
    <property type="project" value="TreeGrafter"/>
</dbReference>
<accession>A0A7J9V3B0</accession>
<dbReference type="Proteomes" id="UP000429644">
    <property type="component" value="Unassembled WGS sequence"/>
</dbReference>
<dbReference type="InterPro" id="IPR045062">
    <property type="entry name" value="Cyt_c_biogenesis_CcsA/CcmC"/>
</dbReference>
<comment type="subcellular location">
    <subcellularLocation>
        <location evidence="1">Membrane</location>
        <topology evidence="1">Multi-pass membrane protein</topology>
    </subcellularLocation>
</comment>
<dbReference type="EMBL" id="WHPD01003732">
    <property type="protein sequence ID" value="MPV90444.1"/>
    <property type="molecule type" value="Genomic_DNA"/>
</dbReference>
<comment type="caution">
    <text evidence="8">The sequence shown here is derived from an EMBL/GenBank/DDBJ whole genome shotgun (WGS) entry which is preliminary data.</text>
</comment>
<keyword evidence="4 6" id="KW-1133">Transmembrane helix</keyword>
<reference evidence="8 9" key="1">
    <citation type="submission" date="2019-10" db="EMBL/GenBank/DDBJ databases">
        <title>Georgenia wutianyii sp. nov. and Georgenia yuyongxinii sp. nov. isolated from plateau pika (Ochotona curzoniae) in the Qinghai-Tibet plateau of China.</title>
        <authorList>
            <person name="Tian Z."/>
        </authorList>
    </citation>
    <scope>NUCLEOTIDE SEQUENCE [LARGE SCALE GENOMIC DNA]</scope>
    <source>
        <strain evidence="8 9">JCM 15130</strain>
    </source>
</reference>
<evidence type="ECO:0000256" key="2">
    <source>
        <dbReference type="ARBA" id="ARBA00022692"/>
    </source>
</evidence>
<feature type="transmembrane region" description="Helical" evidence="6">
    <location>
        <begin position="271"/>
        <end position="286"/>
    </location>
</feature>
<dbReference type="NCBIfam" id="TIGR03144">
    <property type="entry name" value="cytochr_II_ccsB"/>
    <property type="match status" value="1"/>
</dbReference>
<evidence type="ECO:0000256" key="4">
    <source>
        <dbReference type="ARBA" id="ARBA00022989"/>
    </source>
</evidence>
<feature type="transmembrane region" description="Helical" evidence="6">
    <location>
        <begin position="12"/>
        <end position="34"/>
    </location>
</feature>
<keyword evidence="9" id="KW-1185">Reference proteome</keyword>
<dbReference type="PANTHER" id="PTHR30071">
    <property type="entry name" value="HEME EXPORTER PROTEIN C"/>
    <property type="match status" value="1"/>
</dbReference>
<evidence type="ECO:0000313" key="8">
    <source>
        <dbReference type="EMBL" id="MPV90444.1"/>
    </source>
</evidence>